<evidence type="ECO:0000259" key="8">
    <source>
        <dbReference type="PROSITE" id="PS50928"/>
    </source>
</evidence>
<evidence type="ECO:0000256" key="7">
    <source>
        <dbReference type="RuleBase" id="RU363032"/>
    </source>
</evidence>
<dbReference type="PANTHER" id="PTHR43005:SF2">
    <property type="entry name" value="INTEGRAL MEMBRANE SUGAR TRANSPORT PROTEIN"/>
    <property type="match status" value="1"/>
</dbReference>
<feature type="transmembrane region" description="Helical" evidence="7">
    <location>
        <begin position="20"/>
        <end position="41"/>
    </location>
</feature>
<feature type="transmembrane region" description="Helical" evidence="7">
    <location>
        <begin position="173"/>
        <end position="193"/>
    </location>
</feature>
<dbReference type="InterPro" id="IPR035906">
    <property type="entry name" value="MetI-like_sf"/>
</dbReference>
<reference evidence="9 10" key="1">
    <citation type="journal article" date="2009" name="PLoS ONE">
        <title>Genome analysis of the anaerobic thermohalophilic bacterium Halothermothrix orenii.</title>
        <authorList>
            <person name="Mavromatis K."/>
            <person name="Ivanova N."/>
            <person name="Anderson I."/>
            <person name="Lykidis A."/>
            <person name="Hooper S.D."/>
            <person name="Sun H."/>
            <person name="Kunin V."/>
            <person name="Lapidus A."/>
            <person name="Hugenholtz P."/>
            <person name="Patel B."/>
            <person name="Kyrpides N.C."/>
        </authorList>
    </citation>
    <scope>NUCLEOTIDE SEQUENCE [LARGE SCALE GENOMIC DNA]</scope>
    <source>
        <strain evidence="10">H 168 / OCM 544 / DSM 9562</strain>
    </source>
</reference>
<dbReference type="GO" id="GO:0005886">
    <property type="term" value="C:plasma membrane"/>
    <property type="evidence" value="ECO:0007669"/>
    <property type="project" value="UniProtKB-SubCell"/>
</dbReference>
<dbReference type="AlphaFoldDB" id="B8CZX9"/>
<feature type="transmembrane region" description="Helical" evidence="7">
    <location>
        <begin position="283"/>
        <end position="305"/>
    </location>
</feature>
<feature type="transmembrane region" description="Helical" evidence="7">
    <location>
        <begin position="136"/>
        <end position="161"/>
    </location>
</feature>
<evidence type="ECO:0000256" key="6">
    <source>
        <dbReference type="ARBA" id="ARBA00023136"/>
    </source>
</evidence>
<feature type="transmembrane region" description="Helical" evidence="7">
    <location>
        <begin position="326"/>
        <end position="348"/>
    </location>
</feature>
<dbReference type="CDD" id="cd06261">
    <property type="entry name" value="TM_PBP2"/>
    <property type="match status" value="1"/>
</dbReference>
<gene>
    <name evidence="9" type="ordered locus">Hore_20860</name>
</gene>
<evidence type="ECO:0000313" key="9">
    <source>
        <dbReference type="EMBL" id="ACL70831.1"/>
    </source>
</evidence>
<comment type="similarity">
    <text evidence="7">Belongs to the binding-protein-dependent transport system permease family.</text>
</comment>
<evidence type="ECO:0000256" key="3">
    <source>
        <dbReference type="ARBA" id="ARBA00022475"/>
    </source>
</evidence>
<name>B8CZX9_HALOH</name>
<dbReference type="Proteomes" id="UP000000719">
    <property type="component" value="Chromosome"/>
</dbReference>
<dbReference type="InterPro" id="IPR000515">
    <property type="entry name" value="MetI-like"/>
</dbReference>
<dbReference type="EMBL" id="CP001098">
    <property type="protein sequence ID" value="ACL70831.1"/>
    <property type="molecule type" value="Genomic_DNA"/>
</dbReference>
<dbReference type="STRING" id="373903.Hore_20860"/>
<dbReference type="Gene3D" id="1.10.3720.10">
    <property type="entry name" value="MetI-like"/>
    <property type="match status" value="1"/>
</dbReference>
<feature type="domain" description="ABC transmembrane type-1" evidence="8">
    <location>
        <begin position="136"/>
        <end position="347"/>
    </location>
</feature>
<dbReference type="PANTHER" id="PTHR43005">
    <property type="entry name" value="BLR7065 PROTEIN"/>
    <property type="match status" value="1"/>
</dbReference>
<protein>
    <submittedName>
        <fullName evidence="9">Binding-protein-dependent transport systems inner membrane component</fullName>
    </submittedName>
</protein>
<comment type="subcellular location">
    <subcellularLocation>
        <location evidence="1 7">Cell membrane</location>
        <topology evidence="1 7">Multi-pass membrane protein</topology>
    </subcellularLocation>
</comment>
<keyword evidence="5 7" id="KW-1133">Transmembrane helix</keyword>
<evidence type="ECO:0000256" key="5">
    <source>
        <dbReference type="ARBA" id="ARBA00022989"/>
    </source>
</evidence>
<keyword evidence="2 7" id="KW-0813">Transport</keyword>
<dbReference type="KEGG" id="hor:Hore_20860"/>
<keyword evidence="4 7" id="KW-0812">Transmembrane</keyword>
<keyword evidence="10" id="KW-1185">Reference proteome</keyword>
<dbReference type="PROSITE" id="PS50928">
    <property type="entry name" value="ABC_TM1"/>
    <property type="match status" value="1"/>
</dbReference>
<proteinExistence type="inferred from homology"/>
<dbReference type="Pfam" id="PF00528">
    <property type="entry name" value="BPD_transp_1"/>
    <property type="match status" value="1"/>
</dbReference>
<keyword evidence="6 7" id="KW-0472">Membrane</keyword>
<sequence length="357" mass="40209">MAKYGSSSLAKKEQQLAYKLLLPAFIILILIAFYPLGQVFYTSLTDKTFATTKETHFIGLENYKELLGITIKELKPIIDEETGEQKIDPRTGKPQYQRPIRVLPRRPRLYRPLSQFQIFGKRFVIGASNPDFISSIWNTLVFTVLSVLLETILGLGIALVVNSKFKGRGVVRAVMLVPWAVITVVSARMWQWMLEPTRIGLFNTVFDKLGIGDGNIAFLSTPELQLPSLIMVDVWKTTPFMALLLLAGLQLIPDELYEAADVDGASKLRQFFSITLPLLKPSLAVALVFRTLDALRVFDIFQVILAQKRYSMASFNYYQLINARNMGLASAIGVIIFILIFIFAIVYIRMLGVDADD</sequence>
<evidence type="ECO:0000256" key="4">
    <source>
        <dbReference type="ARBA" id="ARBA00022692"/>
    </source>
</evidence>
<dbReference type="SUPFAM" id="SSF161098">
    <property type="entry name" value="MetI-like"/>
    <property type="match status" value="2"/>
</dbReference>
<accession>B8CZX9</accession>
<evidence type="ECO:0000256" key="1">
    <source>
        <dbReference type="ARBA" id="ARBA00004651"/>
    </source>
</evidence>
<keyword evidence="3" id="KW-1003">Cell membrane</keyword>
<dbReference type="RefSeq" id="WP_015923800.1">
    <property type="nucleotide sequence ID" value="NC_011899.1"/>
</dbReference>
<dbReference type="GO" id="GO:0055085">
    <property type="term" value="P:transmembrane transport"/>
    <property type="evidence" value="ECO:0007669"/>
    <property type="project" value="InterPro"/>
</dbReference>
<dbReference type="HOGENOM" id="CLU_016047_0_3_9"/>
<evidence type="ECO:0000256" key="2">
    <source>
        <dbReference type="ARBA" id="ARBA00022448"/>
    </source>
</evidence>
<evidence type="ECO:0000313" key="10">
    <source>
        <dbReference type="Proteomes" id="UP000000719"/>
    </source>
</evidence>
<dbReference type="eggNOG" id="COG1175">
    <property type="taxonomic scope" value="Bacteria"/>
</dbReference>
<dbReference type="OrthoDB" id="9761387at2"/>
<organism evidence="9 10">
    <name type="scientific">Halothermothrix orenii (strain H 168 / OCM 544 / DSM 9562)</name>
    <dbReference type="NCBI Taxonomy" id="373903"/>
    <lineage>
        <taxon>Bacteria</taxon>
        <taxon>Bacillati</taxon>
        <taxon>Bacillota</taxon>
        <taxon>Clostridia</taxon>
        <taxon>Halanaerobiales</taxon>
        <taxon>Halothermotrichaceae</taxon>
        <taxon>Halothermothrix</taxon>
    </lineage>
</organism>